<feature type="compositionally biased region" description="Polar residues" evidence="1">
    <location>
        <begin position="58"/>
        <end position="76"/>
    </location>
</feature>
<dbReference type="EnsemblPlants" id="OMERI06G28040.2">
    <property type="protein sequence ID" value="OMERI06G28040.2"/>
    <property type="gene ID" value="OMERI06G28040"/>
</dbReference>
<evidence type="ECO:0000256" key="1">
    <source>
        <dbReference type="SAM" id="MobiDB-lite"/>
    </source>
</evidence>
<dbReference type="AlphaFoldDB" id="A0A0E0E6M3"/>
<evidence type="ECO:0000313" key="3">
    <source>
        <dbReference type="EnsemblPlants" id="OMERI06G28040.2"/>
    </source>
</evidence>
<protein>
    <recommendedName>
        <fullName evidence="2">DUF4378 domain-containing protein</fullName>
    </recommendedName>
</protein>
<evidence type="ECO:0000259" key="2">
    <source>
        <dbReference type="Pfam" id="PF14309"/>
    </source>
</evidence>
<dbReference type="Proteomes" id="UP000008021">
    <property type="component" value="Chromosome 6"/>
</dbReference>
<dbReference type="PANTHER" id="PTHR40836:SF2">
    <property type="entry name" value="OS06G0728200 PROTEIN"/>
    <property type="match status" value="1"/>
</dbReference>
<dbReference type="InterPro" id="IPR025486">
    <property type="entry name" value="DUF4378"/>
</dbReference>
<reference evidence="3" key="1">
    <citation type="submission" date="2015-04" db="UniProtKB">
        <authorList>
            <consortium name="EnsemblPlants"/>
        </authorList>
    </citation>
    <scope>IDENTIFICATION</scope>
</reference>
<name>A0A0E0E6M3_9ORYZ</name>
<dbReference type="Pfam" id="PF14309">
    <property type="entry name" value="DUF4378"/>
    <property type="match status" value="1"/>
</dbReference>
<feature type="domain" description="DUF4378" evidence="2">
    <location>
        <begin position="91"/>
        <end position="251"/>
    </location>
</feature>
<reference evidence="3" key="2">
    <citation type="submission" date="2018-05" db="EMBL/GenBank/DDBJ databases">
        <title>OmerRS3 (Oryza meridionalis Reference Sequence Version 3).</title>
        <authorList>
            <person name="Zhang J."/>
            <person name="Kudrna D."/>
            <person name="Lee S."/>
            <person name="Talag J."/>
            <person name="Welchert J."/>
            <person name="Wing R.A."/>
        </authorList>
    </citation>
    <scope>NUCLEOTIDE SEQUENCE [LARGE SCALE GENOMIC DNA]</scope>
    <source>
        <strain evidence="3">cv. OR44</strain>
    </source>
</reference>
<dbReference type="Gramene" id="OMERI06G28040.2">
    <property type="protein sequence ID" value="OMERI06G28040.2"/>
    <property type="gene ID" value="OMERI06G28040"/>
</dbReference>
<dbReference type="PANTHER" id="PTHR40836">
    <property type="entry name" value="RB1-INDUCIBLE COILED-COIL PROTEIN"/>
    <property type="match status" value="1"/>
</dbReference>
<keyword evidence="4" id="KW-1185">Reference proteome</keyword>
<feature type="region of interest" description="Disordered" evidence="1">
    <location>
        <begin position="58"/>
        <end position="84"/>
    </location>
</feature>
<proteinExistence type="predicted"/>
<sequence length="265" mass="29869">MSQSKLRSIRTWKKWKKENFTELPPSPVSPLEVEGSSSRHFFSDLNCNLPELSPKSWSEFDTTPRASNGSSSCKNRTTNATTETEESYTEMAYIKQVLIAAGLYDDGSSCSSPSMMNNARVDSMARRPICDYVFDEVEETYNTEEDAADHRMLFDLANEALEILAGSAKPGSSLRRWVVDSTGVSPGRKLLDDVWQQVQSVRNPPVQQELQTVESMVAREAWTSPWIEVLHEDSYVLGRKLERAIFDQLIADIVQELFISQNAAD</sequence>
<organism evidence="3">
    <name type="scientific">Oryza meridionalis</name>
    <dbReference type="NCBI Taxonomy" id="40149"/>
    <lineage>
        <taxon>Eukaryota</taxon>
        <taxon>Viridiplantae</taxon>
        <taxon>Streptophyta</taxon>
        <taxon>Embryophyta</taxon>
        <taxon>Tracheophyta</taxon>
        <taxon>Spermatophyta</taxon>
        <taxon>Magnoliopsida</taxon>
        <taxon>Liliopsida</taxon>
        <taxon>Poales</taxon>
        <taxon>Poaceae</taxon>
        <taxon>BOP clade</taxon>
        <taxon>Oryzoideae</taxon>
        <taxon>Oryzeae</taxon>
        <taxon>Oryzinae</taxon>
        <taxon>Oryza</taxon>
    </lineage>
</organism>
<evidence type="ECO:0000313" key="4">
    <source>
        <dbReference type="Proteomes" id="UP000008021"/>
    </source>
</evidence>
<accession>A0A0E0E6M3</accession>
<dbReference type="HOGENOM" id="CLU_1051212_0_0_1"/>